<dbReference type="AlphaFoldDB" id="A0A812T4N1"/>
<sequence>MADVDGVPPIVHVRFGLEPRHTNTPTGTTKRFARSIWSRRLVDQSLHLSASFPVCCSSTPALCPIAEWDRRILSSSRSLVRDEIPFMDTDIARGLVMPEVWLVGSHLHGGGGTLNQIGCAGVEAPGFEEMIRSYAQSEASATHEVGPSFCSWHGRACATFQASSLKTISRELTSAKSMAG</sequence>
<evidence type="ECO:0000313" key="1">
    <source>
        <dbReference type="EMBL" id="CAE7518882.1"/>
    </source>
</evidence>
<reference evidence="1" key="1">
    <citation type="submission" date="2021-02" db="EMBL/GenBank/DDBJ databases">
        <authorList>
            <person name="Dougan E. K."/>
            <person name="Rhodes N."/>
            <person name="Thang M."/>
            <person name="Chan C."/>
        </authorList>
    </citation>
    <scope>NUCLEOTIDE SEQUENCE</scope>
</reference>
<organism evidence="1 2">
    <name type="scientific">Symbiodinium natans</name>
    <dbReference type="NCBI Taxonomy" id="878477"/>
    <lineage>
        <taxon>Eukaryota</taxon>
        <taxon>Sar</taxon>
        <taxon>Alveolata</taxon>
        <taxon>Dinophyceae</taxon>
        <taxon>Suessiales</taxon>
        <taxon>Symbiodiniaceae</taxon>
        <taxon>Symbiodinium</taxon>
    </lineage>
</organism>
<gene>
    <name evidence="1" type="ORF">SNAT2548_LOCUS29044</name>
</gene>
<proteinExistence type="predicted"/>
<dbReference type="EMBL" id="CAJNDS010002541">
    <property type="protein sequence ID" value="CAE7518882.1"/>
    <property type="molecule type" value="Genomic_DNA"/>
</dbReference>
<accession>A0A812T4N1</accession>
<keyword evidence="2" id="KW-1185">Reference proteome</keyword>
<dbReference type="Proteomes" id="UP000604046">
    <property type="component" value="Unassembled WGS sequence"/>
</dbReference>
<evidence type="ECO:0000313" key="2">
    <source>
        <dbReference type="Proteomes" id="UP000604046"/>
    </source>
</evidence>
<comment type="caution">
    <text evidence="1">The sequence shown here is derived from an EMBL/GenBank/DDBJ whole genome shotgun (WGS) entry which is preliminary data.</text>
</comment>
<protein>
    <submittedName>
        <fullName evidence="1">Uncharacterized protein</fullName>
    </submittedName>
</protein>
<name>A0A812T4N1_9DINO</name>